<evidence type="ECO:0000313" key="2">
    <source>
        <dbReference type="EMBL" id="AKM06962.1"/>
    </source>
</evidence>
<dbReference type="PATRIC" id="fig|543877.4.peg.893"/>
<name>A0A0G3X6Z3_9SPHN</name>
<feature type="signal peptide" evidence="1">
    <location>
        <begin position="1"/>
        <end position="18"/>
    </location>
</feature>
<dbReference type="KEGG" id="amx:AM2010_884"/>
<evidence type="ECO:0000313" key="3">
    <source>
        <dbReference type="Proteomes" id="UP000037643"/>
    </source>
</evidence>
<feature type="chain" id="PRO_5005186234" evidence="1">
    <location>
        <begin position="19"/>
        <end position="151"/>
    </location>
</feature>
<proteinExistence type="predicted"/>
<dbReference type="AlphaFoldDB" id="A0A0G3X6Z3"/>
<dbReference type="Proteomes" id="UP000037643">
    <property type="component" value="Chromosome"/>
</dbReference>
<reference evidence="2 3" key="1">
    <citation type="submission" date="2015-06" db="EMBL/GenBank/DDBJ databases">
        <authorList>
            <person name="Kim K.M."/>
        </authorList>
    </citation>
    <scope>NUCLEOTIDE SEQUENCE [LARGE SCALE GENOMIC DNA]</scope>
    <source>
        <strain evidence="2 3">KCTC 22370</strain>
    </source>
</reference>
<dbReference type="EMBL" id="CP011805">
    <property type="protein sequence ID" value="AKM06962.1"/>
    <property type="molecule type" value="Genomic_DNA"/>
</dbReference>
<sequence length="151" mass="15357" precursor="true">MLVTVAAFALAVVGVQNASAPTATPTRATSAPAVPGDGVSRGAAPLNPYLSRFAAEARNSDWAAPAELRALALFTLVDGVRSVEVNCAATLCRVEGAVQLGAMKRAMAGVQGDMLRSRLAGAGLEVAAADFRVVPDAAEAGGFTAFLRRTD</sequence>
<protein>
    <submittedName>
        <fullName evidence="2">Uncharacterized protein</fullName>
    </submittedName>
</protein>
<accession>A0A0G3X6Z3</accession>
<organism evidence="2 3">
    <name type="scientific">Pelagerythrobacter marensis</name>
    <dbReference type="NCBI Taxonomy" id="543877"/>
    <lineage>
        <taxon>Bacteria</taxon>
        <taxon>Pseudomonadati</taxon>
        <taxon>Pseudomonadota</taxon>
        <taxon>Alphaproteobacteria</taxon>
        <taxon>Sphingomonadales</taxon>
        <taxon>Erythrobacteraceae</taxon>
        <taxon>Pelagerythrobacter</taxon>
    </lineage>
</organism>
<keyword evidence="3" id="KW-1185">Reference proteome</keyword>
<evidence type="ECO:0000256" key="1">
    <source>
        <dbReference type="SAM" id="SignalP"/>
    </source>
</evidence>
<keyword evidence="1" id="KW-0732">Signal</keyword>
<gene>
    <name evidence="2" type="ORF">AM2010_884</name>
</gene>